<evidence type="ECO:0000313" key="10">
    <source>
        <dbReference type="EMBL" id="QDU82100.1"/>
    </source>
</evidence>
<dbReference type="GO" id="GO:0009330">
    <property type="term" value="C:DNA topoisomerase type II (double strand cut, ATP-hydrolyzing) complex"/>
    <property type="evidence" value="ECO:0007669"/>
    <property type="project" value="TreeGrafter"/>
</dbReference>
<feature type="compositionally biased region" description="Acidic residues" evidence="8">
    <location>
        <begin position="888"/>
        <end position="901"/>
    </location>
</feature>
<dbReference type="Pfam" id="PF00521">
    <property type="entry name" value="DNA_topoisoIV"/>
    <property type="match status" value="1"/>
</dbReference>
<dbReference type="GO" id="GO:0006265">
    <property type="term" value="P:DNA topological change"/>
    <property type="evidence" value="ECO:0007669"/>
    <property type="project" value="UniProtKB-UniRule"/>
</dbReference>
<dbReference type="RefSeq" id="WP_231742578.1">
    <property type="nucleotide sequence ID" value="NZ_CP036281.1"/>
</dbReference>
<evidence type="ECO:0000256" key="5">
    <source>
        <dbReference type="ARBA" id="ARBA00023125"/>
    </source>
</evidence>
<dbReference type="EC" id="5.6.2.2" evidence="3"/>
<dbReference type="NCBIfam" id="NF004043">
    <property type="entry name" value="PRK05560.1"/>
    <property type="match status" value="1"/>
</dbReference>
<dbReference type="PROSITE" id="PS52040">
    <property type="entry name" value="TOPO_IIA"/>
    <property type="match status" value="1"/>
</dbReference>
<accession>A0A518CSA6</accession>
<reference evidence="10 11" key="1">
    <citation type="submission" date="2019-02" db="EMBL/GenBank/DDBJ databases">
        <title>Deep-cultivation of Planctomycetes and their phenomic and genomic characterization uncovers novel biology.</title>
        <authorList>
            <person name="Wiegand S."/>
            <person name="Jogler M."/>
            <person name="Boedeker C."/>
            <person name="Pinto D."/>
            <person name="Vollmers J."/>
            <person name="Rivas-Marin E."/>
            <person name="Kohn T."/>
            <person name="Peeters S.H."/>
            <person name="Heuer A."/>
            <person name="Rast P."/>
            <person name="Oberbeckmann S."/>
            <person name="Bunk B."/>
            <person name="Jeske O."/>
            <person name="Meyerdierks A."/>
            <person name="Storesund J.E."/>
            <person name="Kallscheuer N."/>
            <person name="Luecker S."/>
            <person name="Lage O.M."/>
            <person name="Pohl T."/>
            <person name="Merkel B.J."/>
            <person name="Hornburger P."/>
            <person name="Mueller R.-W."/>
            <person name="Bruemmer F."/>
            <person name="Labrenz M."/>
            <person name="Spormann A.M."/>
            <person name="Op den Camp H."/>
            <person name="Overmann J."/>
            <person name="Amann R."/>
            <person name="Jetten M.S.M."/>
            <person name="Mascher T."/>
            <person name="Medema M.H."/>
            <person name="Devos D.P."/>
            <person name="Kaster A.-K."/>
            <person name="Ovreas L."/>
            <person name="Rohde M."/>
            <person name="Galperin M.Y."/>
            <person name="Jogler C."/>
        </authorList>
    </citation>
    <scope>NUCLEOTIDE SEQUENCE [LARGE SCALE GENOMIC DNA]</scope>
    <source>
        <strain evidence="10 11">Pla110</strain>
    </source>
</reference>
<proteinExistence type="inferred from homology"/>
<dbReference type="InterPro" id="IPR013760">
    <property type="entry name" value="Topo_IIA-like_dom_sf"/>
</dbReference>
<dbReference type="GO" id="GO:0003918">
    <property type="term" value="F:DNA topoisomerase type II (double strand cut, ATP-hydrolyzing) activity"/>
    <property type="evidence" value="ECO:0007669"/>
    <property type="project" value="UniProtKB-EC"/>
</dbReference>
<dbReference type="PANTHER" id="PTHR43493:SF5">
    <property type="entry name" value="DNA GYRASE SUBUNIT A, CHLOROPLASTIC_MITOCHONDRIAL"/>
    <property type="match status" value="1"/>
</dbReference>
<dbReference type="AlphaFoldDB" id="A0A518CSA6"/>
<dbReference type="GO" id="GO:0003677">
    <property type="term" value="F:DNA binding"/>
    <property type="evidence" value="ECO:0007669"/>
    <property type="project" value="UniProtKB-UniRule"/>
</dbReference>
<evidence type="ECO:0000256" key="1">
    <source>
        <dbReference type="ARBA" id="ARBA00000185"/>
    </source>
</evidence>
<name>A0A518CSA6_9PLAN</name>
<dbReference type="SUPFAM" id="SSF56719">
    <property type="entry name" value="Type II DNA topoisomerase"/>
    <property type="match status" value="1"/>
</dbReference>
<dbReference type="NCBIfam" id="TIGR01063">
    <property type="entry name" value="gyrA"/>
    <property type="match status" value="1"/>
</dbReference>
<dbReference type="KEGG" id="plon:Pla110_38550"/>
<dbReference type="NCBIfam" id="NF004044">
    <property type="entry name" value="PRK05561.1"/>
    <property type="match status" value="1"/>
</dbReference>
<dbReference type="InterPro" id="IPR050220">
    <property type="entry name" value="Type_II_DNA_Topoisomerases"/>
</dbReference>
<evidence type="ECO:0000256" key="6">
    <source>
        <dbReference type="ARBA" id="ARBA00023235"/>
    </source>
</evidence>
<dbReference type="InterPro" id="IPR013758">
    <property type="entry name" value="Topo_IIA_A/C_ab"/>
</dbReference>
<feature type="compositionally biased region" description="Acidic residues" evidence="8">
    <location>
        <begin position="930"/>
        <end position="949"/>
    </location>
</feature>
<keyword evidence="6 7" id="KW-0413">Isomerase</keyword>
<organism evidence="10 11">
    <name type="scientific">Polystyrenella longa</name>
    <dbReference type="NCBI Taxonomy" id="2528007"/>
    <lineage>
        <taxon>Bacteria</taxon>
        <taxon>Pseudomonadati</taxon>
        <taxon>Planctomycetota</taxon>
        <taxon>Planctomycetia</taxon>
        <taxon>Planctomycetales</taxon>
        <taxon>Planctomycetaceae</taxon>
        <taxon>Polystyrenella</taxon>
    </lineage>
</organism>
<comment type="catalytic activity">
    <reaction evidence="1 7">
        <text>ATP-dependent breakage, passage and rejoining of double-stranded DNA.</text>
        <dbReference type="EC" id="5.6.2.2"/>
    </reaction>
</comment>
<dbReference type="Gene3D" id="3.30.1360.40">
    <property type="match status" value="1"/>
</dbReference>
<evidence type="ECO:0000256" key="7">
    <source>
        <dbReference type="PROSITE-ProRule" id="PRU01384"/>
    </source>
</evidence>
<evidence type="ECO:0000256" key="2">
    <source>
        <dbReference type="ARBA" id="ARBA00008263"/>
    </source>
</evidence>
<dbReference type="Proteomes" id="UP000317178">
    <property type="component" value="Chromosome"/>
</dbReference>
<feature type="compositionally biased region" description="Acidic residues" evidence="8">
    <location>
        <begin position="774"/>
        <end position="792"/>
    </location>
</feature>
<dbReference type="Pfam" id="PF03989">
    <property type="entry name" value="DNA_gyraseA_C"/>
    <property type="match status" value="6"/>
</dbReference>
<keyword evidence="4 7" id="KW-0799">Topoisomerase</keyword>
<keyword evidence="11" id="KW-1185">Reference proteome</keyword>
<dbReference type="CDD" id="cd00187">
    <property type="entry name" value="TOP4c"/>
    <property type="match status" value="1"/>
</dbReference>
<dbReference type="InterPro" id="IPR035516">
    <property type="entry name" value="Gyrase/topoIV_suA_C"/>
</dbReference>
<dbReference type="FunFam" id="1.10.268.10:FF:000001">
    <property type="entry name" value="DNA gyrase subunit A"/>
    <property type="match status" value="1"/>
</dbReference>
<evidence type="ECO:0000256" key="4">
    <source>
        <dbReference type="ARBA" id="ARBA00023029"/>
    </source>
</evidence>
<sequence length="949" mass="105567">MSNGNPSNETPDPYADGRIIKHDIQVEMRESYLTYAMSVIVSRALPDVRDGLKPSQRRILVAMNDGNLGPTSKRVKCAKISGDTSGNYHPHGDGSVYPTLVRMAQNWVMRNVLVDKQGNFGSLAGLPPAAMRYTEARLSHAASEMLKDLDRETVDYIPNYDQTRNEPVVLPSRFPNLIVNGSNGIAVGMATSIPPHNFGEVCRAVIALIENPYITVDELIEHLPGPDFPTGGIICGHAGIRQGYKTGRSTVTLRARTHFETEKKSDVIVVTEIPYMETRDRIREKLEQLVRDNKVEGISRIVDLTDRNVPDWQVHLQIILKRDADKEIVLNQLYKYSTLQTTISVILLALVANRPKTLTILEMLQEFLRHRVEVIRRRTEYLLREARNRKHTVEGLLIAQLNIDEVIQTIRDSSSRSQAKDRLQEIKVPAEMIQRALGADGFKLFLHEKGESPEYTLSQKQADAIVSMQLGSLANLERENLQGEHSELITQINEFMTLLSDEDNLRAVVREDMEELSKRFADKRRTEISDEELSNVDREDLIPEETMVVTLSQRGYIKRTALSTYQAQGRGGKGIKGASQSDEEDAIQHLFVSSTHAFLLFFTDRGKVYWQKVYDLPLQSRTAKGRAVVNLLALEGDEQVQSCVAIREFDEDHFLMMATRNGVVKKTELAAYSRPMKGGIIAIRLDDDDHLINVAVVSKSDDIVLTTANGMAIRFDANDARSMGRATRGVRGISLSKDDYVVGMAVADVETTLLSTCVNGYGKRTPFGTADAVNESDVDTEGNGEGESDGETETTAVSSNNRYRRQRRGGKGLRDIRTTERNGKVVTSLAVAQDDEILMITQKGKIQRLRANEISQVGRNTQGVRIMRMDKGDSLASVARIPAEFAEEEELNTLPEGEGEVTTETTPISEVPVEESATDAAPTDVKPTEPETDSETGTDGEDTPETPAE</sequence>
<dbReference type="InterPro" id="IPR006691">
    <property type="entry name" value="GyrA/parC_rep"/>
</dbReference>
<dbReference type="InterPro" id="IPR002205">
    <property type="entry name" value="Topo_IIA_dom_A"/>
</dbReference>
<feature type="active site" description="O-(5'-phospho-DNA)-tyrosine intermediate" evidence="7">
    <location>
        <position position="133"/>
    </location>
</feature>
<evidence type="ECO:0000259" key="9">
    <source>
        <dbReference type="PROSITE" id="PS52040"/>
    </source>
</evidence>
<evidence type="ECO:0000313" key="11">
    <source>
        <dbReference type="Proteomes" id="UP000317178"/>
    </source>
</evidence>
<dbReference type="Gene3D" id="3.90.199.10">
    <property type="entry name" value="Topoisomerase II, domain 5"/>
    <property type="match status" value="1"/>
</dbReference>
<feature type="domain" description="Topo IIA-type catalytic" evidence="9">
    <location>
        <begin position="45"/>
        <end position="541"/>
    </location>
</feature>
<evidence type="ECO:0000256" key="8">
    <source>
        <dbReference type="SAM" id="MobiDB-lite"/>
    </source>
</evidence>
<dbReference type="SMART" id="SM00434">
    <property type="entry name" value="TOP4c"/>
    <property type="match status" value="1"/>
</dbReference>
<feature type="compositionally biased region" description="Basic residues" evidence="8">
    <location>
        <begin position="802"/>
        <end position="811"/>
    </location>
</feature>
<protein>
    <recommendedName>
        <fullName evidence="3">DNA topoisomerase (ATP-hydrolyzing)</fullName>
        <ecNumber evidence="3">5.6.2.2</ecNumber>
    </recommendedName>
</protein>
<dbReference type="SUPFAM" id="SSF101904">
    <property type="entry name" value="GyrA/ParC C-terminal domain-like"/>
    <property type="match status" value="1"/>
</dbReference>
<dbReference type="GO" id="GO:0005524">
    <property type="term" value="F:ATP binding"/>
    <property type="evidence" value="ECO:0007669"/>
    <property type="project" value="InterPro"/>
</dbReference>
<feature type="region of interest" description="Disordered" evidence="8">
    <location>
        <begin position="888"/>
        <end position="949"/>
    </location>
</feature>
<dbReference type="EMBL" id="CP036281">
    <property type="protein sequence ID" value="QDU82100.1"/>
    <property type="molecule type" value="Genomic_DNA"/>
</dbReference>
<feature type="region of interest" description="Disordered" evidence="8">
    <location>
        <begin position="765"/>
        <end position="814"/>
    </location>
</feature>
<dbReference type="PANTHER" id="PTHR43493">
    <property type="entry name" value="DNA GYRASE/TOPOISOMERASE SUBUNIT A"/>
    <property type="match status" value="1"/>
</dbReference>
<dbReference type="Gene3D" id="2.120.10.90">
    <property type="entry name" value="DNA gyrase/topoisomerase IV, subunit A, C-terminal"/>
    <property type="match status" value="1"/>
</dbReference>
<comment type="similarity">
    <text evidence="2">Belongs to the type II topoisomerase GyrA/ParC subunit family.</text>
</comment>
<dbReference type="GO" id="GO:0005737">
    <property type="term" value="C:cytoplasm"/>
    <property type="evidence" value="ECO:0007669"/>
    <property type="project" value="TreeGrafter"/>
</dbReference>
<evidence type="ECO:0000256" key="3">
    <source>
        <dbReference type="ARBA" id="ARBA00012895"/>
    </source>
</evidence>
<gene>
    <name evidence="10" type="primary">gyrA_2</name>
    <name evidence="10" type="ORF">Pla110_38550</name>
</gene>
<keyword evidence="5 7" id="KW-0238">DNA-binding</keyword>
<dbReference type="Gene3D" id="1.10.268.10">
    <property type="entry name" value="Topoisomerase, domain 3"/>
    <property type="match status" value="1"/>
</dbReference>
<dbReference type="InterPro" id="IPR013757">
    <property type="entry name" value="Topo_IIA_A_a_sf"/>
</dbReference>